<dbReference type="InterPro" id="IPR051393">
    <property type="entry name" value="ABC_transporter_permease"/>
</dbReference>
<evidence type="ECO:0000256" key="1">
    <source>
        <dbReference type="ARBA" id="ARBA00004651"/>
    </source>
</evidence>
<dbReference type="Pfam" id="PF00528">
    <property type="entry name" value="BPD_transp_1"/>
    <property type="match status" value="1"/>
</dbReference>
<protein>
    <submittedName>
        <fullName evidence="9">Sugar ABC transporter permease</fullName>
    </submittedName>
</protein>
<keyword evidence="2 7" id="KW-0813">Transport</keyword>
<dbReference type="SUPFAM" id="SSF161098">
    <property type="entry name" value="MetI-like"/>
    <property type="match status" value="1"/>
</dbReference>
<keyword evidence="3" id="KW-1003">Cell membrane</keyword>
<evidence type="ECO:0000313" key="10">
    <source>
        <dbReference type="Proteomes" id="UP000547209"/>
    </source>
</evidence>
<dbReference type="EMBL" id="JACJVP010000006">
    <property type="protein sequence ID" value="MBB6670044.1"/>
    <property type="molecule type" value="Genomic_DNA"/>
</dbReference>
<feature type="transmembrane region" description="Helical" evidence="7">
    <location>
        <begin position="157"/>
        <end position="180"/>
    </location>
</feature>
<comment type="subcellular location">
    <subcellularLocation>
        <location evidence="1 7">Cell membrane</location>
        <topology evidence="1 7">Multi-pass membrane protein</topology>
    </subcellularLocation>
</comment>
<accession>A0A7X0VEX9</accession>
<sequence length="295" mass="33125">MQRIGKRKRETAEFGIFTLPAIVCVLFAFFIPFFMSMKYSFTEWNGIQKSPTYIGWDNFKNIFSGDNNFVNSSLFTLKYSILYIVLVNAIAIILAVILDQKLKSSTFLRTVFFIPYIISLIIVGFIWKFILAQGFTSLSELTGFSVFDLSWLGEPRLAFFSILAVSIWQSIGFYIVIYIAGLQSISPELLEAATVDGAGPFRRFFSITFPLLAPAITVSIFMSLTNALKVFDIILSLTGGGPGGSTYSVTLDIYRDTFQNNMYGYGTAKALLLFVAIMLITIIQLKYFKSKEVEA</sequence>
<dbReference type="Gene3D" id="1.10.3720.10">
    <property type="entry name" value="MetI-like"/>
    <property type="match status" value="1"/>
</dbReference>
<proteinExistence type="inferred from homology"/>
<feature type="transmembrane region" description="Helical" evidence="7">
    <location>
        <begin position="12"/>
        <end position="35"/>
    </location>
</feature>
<feature type="transmembrane region" description="Helical" evidence="7">
    <location>
        <begin position="201"/>
        <end position="222"/>
    </location>
</feature>
<feature type="transmembrane region" description="Helical" evidence="7">
    <location>
        <begin position="270"/>
        <end position="288"/>
    </location>
</feature>
<dbReference type="PANTHER" id="PTHR30193">
    <property type="entry name" value="ABC TRANSPORTER PERMEASE PROTEIN"/>
    <property type="match status" value="1"/>
</dbReference>
<comment type="caution">
    <text evidence="9">The sequence shown here is derived from an EMBL/GenBank/DDBJ whole genome shotgun (WGS) entry which is preliminary data.</text>
</comment>
<keyword evidence="4 7" id="KW-0812">Transmembrane</keyword>
<evidence type="ECO:0000256" key="3">
    <source>
        <dbReference type="ARBA" id="ARBA00022475"/>
    </source>
</evidence>
<evidence type="ECO:0000256" key="7">
    <source>
        <dbReference type="RuleBase" id="RU363032"/>
    </source>
</evidence>
<dbReference type="GO" id="GO:0005886">
    <property type="term" value="C:plasma membrane"/>
    <property type="evidence" value="ECO:0007669"/>
    <property type="project" value="UniProtKB-SubCell"/>
</dbReference>
<dbReference type="CDD" id="cd06261">
    <property type="entry name" value="TM_PBP2"/>
    <property type="match status" value="1"/>
</dbReference>
<gene>
    <name evidence="9" type="ORF">H7C19_05005</name>
</gene>
<reference evidence="9 10" key="1">
    <citation type="submission" date="2020-08" db="EMBL/GenBank/DDBJ databases">
        <title>Cohnella phylogeny.</title>
        <authorList>
            <person name="Dunlap C."/>
        </authorList>
    </citation>
    <scope>NUCLEOTIDE SEQUENCE [LARGE SCALE GENOMIC DNA]</scope>
    <source>
        <strain evidence="9 10">DSM 28246</strain>
    </source>
</reference>
<keyword evidence="5 7" id="KW-1133">Transmembrane helix</keyword>
<keyword evidence="10" id="KW-1185">Reference proteome</keyword>
<evidence type="ECO:0000313" key="9">
    <source>
        <dbReference type="EMBL" id="MBB6670044.1"/>
    </source>
</evidence>
<dbReference type="Proteomes" id="UP000547209">
    <property type="component" value="Unassembled WGS sequence"/>
</dbReference>
<dbReference type="AlphaFoldDB" id="A0A7X0VEX9"/>
<feature type="transmembrane region" description="Helical" evidence="7">
    <location>
        <begin position="79"/>
        <end position="98"/>
    </location>
</feature>
<evidence type="ECO:0000256" key="4">
    <source>
        <dbReference type="ARBA" id="ARBA00022692"/>
    </source>
</evidence>
<dbReference type="GO" id="GO:0055085">
    <property type="term" value="P:transmembrane transport"/>
    <property type="evidence" value="ECO:0007669"/>
    <property type="project" value="InterPro"/>
</dbReference>
<name>A0A7X0VEX9_9BACL</name>
<dbReference type="PROSITE" id="PS50928">
    <property type="entry name" value="ABC_TM1"/>
    <property type="match status" value="1"/>
</dbReference>
<feature type="domain" description="ABC transmembrane type-1" evidence="8">
    <location>
        <begin position="73"/>
        <end position="284"/>
    </location>
</feature>
<evidence type="ECO:0000256" key="6">
    <source>
        <dbReference type="ARBA" id="ARBA00023136"/>
    </source>
</evidence>
<dbReference type="RefSeq" id="WP_185141483.1">
    <property type="nucleotide sequence ID" value="NZ_JACJVP010000006.1"/>
</dbReference>
<evidence type="ECO:0000256" key="2">
    <source>
        <dbReference type="ARBA" id="ARBA00022448"/>
    </source>
</evidence>
<organism evidence="9 10">
    <name type="scientific">Cohnella nanjingensis</name>
    <dbReference type="NCBI Taxonomy" id="1387779"/>
    <lineage>
        <taxon>Bacteria</taxon>
        <taxon>Bacillati</taxon>
        <taxon>Bacillota</taxon>
        <taxon>Bacilli</taxon>
        <taxon>Bacillales</taxon>
        <taxon>Paenibacillaceae</taxon>
        <taxon>Cohnella</taxon>
    </lineage>
</organism>
<evidence type="ECO:0000256" key="5">
    <source>
        <dbReference type="ARBA" id="ARBA00022989"/>
    </source>
</evidence>
<dbReference type="PANTHER" id="PTHR30193:SF41">
    <property type="entry name" value="DIACETYLCHITOBIOSE UPTAKE SYSTEM PERMEASE PROTEIN NGCF"/>
    <property type="match status" value="1"/>
</dbReference>
<dbReference type="InterPro" id="IPR035906">
    <property type="entry name" value="MetI-like_sf"/>
</dbReference>
<dbReference type="InterPro" id="IPR000515">
    <property type="entry name" value="MetI-like"/>
</dbReference>
<feature type="transmembrane region" description="Helical" evidence="7">
    <location>
        <begin position="110"/>
        <end position="130"/>
    </location>
</feature>
<comment type="similarity">
    <text evidence="7">Belongs to the binding-protein-dependent transport system permease family.</text>
</comment>
<keyword evidence="6 7" id="KW-0472">Membrane</keyword>
<evidence type="ECO:0000259" key="8">
    <source>
        <dbReference type="PROSITE" id="PS50928"/>
    </source>
</evidence>